<evidence type="ECO:0000313" key="1">
    <source>
        <dbReference type="EMBL" id="KAG8637982.1"/>
    </source>
</evidence>
<protein>
    <submittedName>
        <fullName evidence="1">Uncharacterized protein</fullName>
    </submittedName>
</protein>
<dbReference type="EMBL" id="CM004401">
    <property type="protein sequence ID" value="KAG8637982.1"/>
    <property type="molecule type" value="Genomic_DNA"/>
</dbReference>
<keyword evidence="2" id="KW-1185">Reference proteome</keyword>
<proteinExistence type="predicted"/>
<accession>A0ACB7GCE6</accession>
<organism evidence="1 2">
    <name type="scientific">Manihot esculenta</name>
    <name type="common">Cassava</name>
    <name type="synonym">Jatropha manihot</name>
    <dbReference type="NCBI Taxonomy" id="3983"/>
    <lineage>
        <taxon>Eukaryota</taxon>
        <taxon>Viridiplantae</taxon>
        <taxon>Streptophyta</taxon>
        <taxon>Embryophyta</taxon>
        <taxon>Tracheophyta</taxon>
        <taxon>Spermatophyta</taxon>
        <taxon>Magnoliopsida</taxon>
        <taxon>eudicotyledons</taxon>
        <taxon>Gunneridae</taxon>
        <taxon>Pentapetalae</taxon>
        <taxon>rosids</taxon>
        <taxon>fabids</taxon>
        <taxon>Malpighiales</taxon>
        <taxon>Euphorbiaceae</taxon>
        <taxon>Crotonoideae</taxon>
        <taxon>Manihoteae</taxon>
        <taxon>Manihot</taxon>
    </lineage>
</organism>
<gene>
    <name evidence="1" type="ORF">MANES_15G181400v8</name>
</gene>
<evidence type="ECO:0000313" key="2">
    <source>
        <dbReference type="Proteomes" id="UP000091857"/>
    </source>
</evidence>
<name>A0ACB7GCE6_MANES</name>
<comment type="caution">
    <text evidence="1">The sequence shown here is derived from an EMBL/GenBank/DDBJ whole genome shotgun (WGS) entry which is preliminary data.</text>
</comment>
<reference evidence="2" key="1">
    <citation type="journal article" date="2016" name="Nat. Biotechnol.">
        <title>Sequencing wild and cultivated cassava and related species reveals extensive interspecific hybridization and genetic diversity.</title>
        <authorList>
            <person name="Bredeson J.V."/>
            <person name="Lyons J.B."/>
            <person name="Prochnik S.E."/>
            <person name="Wu G.A."/>
            <person name="Ha C.M."/>
            <person name="Edsinger-Gonzales E."/>
            <person name="Grimwood J."/>
            <person name="Schmutz J."/>
            <person name="Rabbi I.Y."/>
            <person name="Egesi C."/>
            <person name="Nauluvula P."/>
            <person name="Lebot V."/>
            <person name="Ndunguru J."/>
            <person name="Mkamilo G."/>
            <person name="Bart R.S."/>
            <person name="Setter T.L."/>
            <person name="Gleadow R.M."/>
            <person name="Kulakow P."/>
            <person name="Ferguson M.E."/>
            <person name="Rounsley S."/>
            <person name="Rokhsar D.S."/>
        </authorList>
    </citation>
    <scope>NUCLEOTIDE SEQUENCE [LARGE SCALE GENOMIC DNA]</scope>
    <source>
        <strain evidence="2">cv. AM560-2</strain>
    </source>
</reference>
<sequence>MGRSFFYKEFLAIAVMVSVECTHVAVNTLFKAASLKGIPVPPSMKLPLLLRIWVLAFIGFISQIVGTKAIEYSSPTLSSAMSNLTPAFTFALAIIFRMEKLVIRSSSTQAKMIGTFASMAGALVVVLYKGPKVLSTVSSRLSNLLDPPVGSPSSDWVIGGLLLAAQSFLCSLWYILQTHIMSICSKELLVTFIYTSFVTIISAPVCFVAERNLDAWQLRPDIALVAIVFSQHSSLMGTTLEGAYLYCNIQANVNCYCSFYGYHIPW</sequence>
<dbReference type="Proteomes" id="UP000091857">
    <property type="component" value="Chromosome 15"/>
</dbReference>